<keyword evidence="3" id="KW-1185">Reference proteome</keyword>
<feature type="transmembrane region" description="Helical" evidence="1">
    <location>
        <begin position="58"/>
        <end position="78"/>
    </location>
</feature>
<feature type="transmembrane region" description="Helical" evidence="1">
    <location>
        <begin position="90"/>
        <end position="114"/>
    </location>
</feature>
<keyword evidence="1" id="KW-0472">Membrane</keyword>
<keyword evidence="1" id="KW-1133">Transmembrane helix</keyword>
<dbReference type="AlphaFoldDB" id="A0A2T4HMP5"/>
<proteinExistence type="predicted"/>
<organism evidence="2 3">
    <name type="scientific">Edaphosphingomonas fennica</name>
    <dbReference type="NCBI Taxonomy" id="114404"/>
    <lineage>
        <taxon>Bacteria</taxon>
        <taxon>Pseudomonadati</taxon>
        <taxon>Pseudomonadota</taxon>
        <taxon>Alphaproteobacteria</taxon>
        <taxon>Sphingomonadales</taxon>
        <taxon>Rhizorhabdaceae</taxon>
        <taxon>Edaphosphingomonas</taxon>
    </lineage>
</organism>
<accession>A0A2T4HMP5</accession>
<dbReference type="EMBL" id="PHHF01000076">
    <property type="protein sequence ID" value="PTD17036.1"/>
    <property type="molecule type" value="Genomic_DNA"/>
</dbReference>
<dbReference type="Pfam" id="PF06912">
    <property type="entry name" value="DUF1275"/>
    <property type="match status" value="1"/>
</dbReference>
<comment type="caution">
    <text evidence="2">The sequence shown here is derived from an EMBL/GenBank/DDBJ whole genome shotgun (WGS) entry which is preliminary data.</text>
</comment>
<feature type="transmembrane region" description="Helical" evidence="1">
    <location>
        <begin position="164"/>
        <end position="185"/>
    </location>
</feature>
<dbReference type="PANTHER" id="PTHR37314:SF4">
    <property type="entry name" value="UPF0700 TRANSMEMBRANE PROTEIN YOAK"/>
    <property type="match status" value="1"/>
</dbReference>
<reference evidence="2 3" key="1">
    <citation type="submission" date="2017-11" db="EMBL/GenBank/DDBJ databases">
        <title>Sphingomonas oleivorans sp. nov., isolated from oil-contaminated soil.</title>
        <authorList>
            <person name="Wang L."/>
            <person name="Chen L."/>
        </authorList>
    </citation>
    <scope>NUCLEOTIDE SEQUENCE [LARGE SCALE GENOMIC DNA]</scope>
    <source>
        <strain evidence="2 3">K101</strain>
    </source>
</reference>
<evidence type="ECO:0000256" key="1">
    <source>
        <dbReference type="SAM" id="Phobius"/>
    </source>
</evidence>
<sequence length="217" mass="22419">MPVTRYDRRTWLLAACLSALAGFVDAVGFLKLGGFFVSFMSGNTTRLGVGLFNHGRDAAIAAGLLGLFVAGVVLGALVGRLADPDRRPALLALMAMLLGTAAGAAMAGADRIAVVLMAVAMGSENAMFERDGEIHIGLTYMTGTLVKMGQRIAAACFGGDRLGWLPYALLWTGLALGACAGAAIYPLLGLHALWIAAGVSAILAIITLAVRRETRAA</sequence>
<evidence type="ECO:0000313" key="3">
    <source>
        <dbReference type="Proteomes" id="UP000241206"/>
    </source>
</evidence>
<gene>
    <name evidence="2" type="ORF">CV103_18590</name>
</gene>
<keyword evidence="1" id="KW-0812">Transmembrane</keyword>
<dbReference type="Proteomes" id="UP000241206">
    <property type="component" value="Unassembled WGS sequence"/>
</dbReference>
<evidence type="ECO:0000313" key="2">
    <source>
        <dbReference type="EMBL" id="PTD17036.1"/>
    </source>
</evidence>
<dbReference type="PANTHER" id="PTHR37314">
    <property type="entry name" value="SLR0142 PROTEIN"/>
    <property type="match status" value="1"/>
</dbReference>
<protein>
    <submittedName>
        <fullName evidence="2">DUF1275 domain-containing protein</fullName>
    </submittedName>
</protein>
<dbReference type="InterPro" id="IPR010699">
    <property type="entry name" value="DUF1275"/>
</dbReference>
<feature type="transmembrane region" description="Helical" evidence="1">
    <location>
        <begin position="134"/>
        <end position="157"/>
    </location>
</feature>
<name>A0A2T4HMP5_9SPHN</name>
<feature type="transmembrane region" description="Helical" evidence="1">
    <location>
        <begin position="191"/>
        <end position="210"/>
    </location>
</feature>